<feature type="compositionally biased region" description="Polar residues" evidence="1">
    <location>
        <begin position="1343"/>
        <end position="1369"/>
    </location>
</feature>
<keyword evidence="3" id="KW-1185">Reference proteome</keyword>
<feature type="compositionally biased region" description="Polar residues" evidence="1">
    <location>
        <begin position="148"/>
        <end position="161"/>
    </location>
</feature>
<feature type="compositionally biased region" description="Pro residues" evidence="1">
    <location>
        <begin position="1154"/>
        <end position="1163"/>
    </location>
</feature>
<feature type="compositionally biased region" description="Low complexity" evidence="1">
    <location>
        <begin position="1385"/>
        <end position="1396"/>
    </location>
</feature>
<feature type="compositionally biased region" description="Polar residues" evidence="1">
    <location>
        <begin position="488"/>
        <end position="499"/>
    </location>
</feature>
<proteinExistence type="predicted"/>
<feature type="region of interest" description="Disordered" evidence="1">
    <location>
        <begin position="1340"/>
        <end position="1410"/>
    </location>
</feature>
<feature type="region of interest" description="Disordered" evidence="1">
    <location>
        <begin position="601"/>
        <end position="623"/>
    </location>
</feature>
<gene>
    <name evidence="2" type="ORF">BCV69DRAFT_132932</name>
</gene>
<feature type="compositionally biased region" description="Low complexity" evidence="1">
    <location>
        <begin position="1482"/>
        <end position="1499"/>
    </location>
</feature>
<feature type="compositionally biased region" description="Basic and acidic residues" evidence="1">
    <location>
        <begin position="834"/>
        <end position="848"/>
    </location>
</feature>
<dbReference type="EMBL" id="KZ819323">
    <property type="protein sequence ID" value="PWN22111.1"/>
    <property type="molecule type" value="Genomic_DNA"/>
</dbReference>
<feature type="region of interest" description="Disordered" evidence="1">
    <location>
        <begin position="258"/>
        <end position="290"/>
    </location>
</feature>
<evidence type="ECO:0000313" key="2">
    <source>
        <dbReference type="EMBL" id="PWN22111.1"/>
    </source>
</evidence>
<feature type="compositionally biased region" description="Polar residues" evidence="1">
    <location>
        <begin position="741"/>
        <end position="762"/>
    </location>
</feature>
<evidence type="ECO:0000313" key="3">
    <source>
        <dbReference type="Proteomes" id="UP000245942"/>
    </source>
</evidence>
<dbReference type="Proteomes" id="UP000245942">
    <property type="component" value="Unassembled WGS sequence"/>
</dbReference>
<feature type="compositionally biased region" description="Basic and acidic residues" evidence="1">
    <location>
        <begin position="513"/>
        <end position="524"/>
    </location>
</feature>
<feature type="region of interest" description="Disordered" evidence="1">
    <location>
        <begin position="732"/>
        <end position="766"/>
    </location>
</feature>
<reference evidence="2 3" key="1">
    <citation type="journal article" date="2018" name="Mol. Biol. Evol.">
        <title>Broad Genomic Sampling Reveals a Smut Pathogenic Ancestry of the Fungal Clade Ustilaginomycotina.</title>
        <authorList>
            <person name="Kijpornyongpan T."/>
            <person name="Mondo S.J."/>
            <person name="Barry K."/>
            <person name="Sandor L."/>
            <person name="Lee J."/>
            <person name="Lipzen A."/>
            <person name="Pangilinan J."/>
            <person name="LaButti K."/>
            <person name="Hainaut M."/>
            <person name="Henrissat B."/>
            <person name="Grigoriev I.V."/>
            <person name="Spatafora J.W."/>
            <person name="Aime M.C."/>
        </authorList>
    </citation>
    <scope>NUCLEOTIDE SEQUENCE [LARGE SCALE GENOMIC DNA]</scope>
    <source>
        <strain evidence="2 3">MCA 4718</strain>
    </source>
</reference>
<evidence type="ECO:0000256" key="1">
    <source>
        <dbReference type="SAM" id="MobiDB-lite"/>
    </source>
</evidence>
<feature type="compositionally biased region" description="Polar residues" evidence="1">
    <location>
        <begin position="423"/>
        <end position="432"/>
    </location>
</feature>
<dbReference type="GeneID" id="37010974"/>
<feature type="compositionally biased region" description="Basic and acidic residues" evidence="1">
    <location>
        <begin position="447"/>
        <end position="464"/>
    </location>
</feature>
<evidence type="ECO:0008006" key="4">
    <source>
        <dbReference type="Google" id="ProtNLM"/>
    </source>
</evidence>
<feature type="region of interest" description="Disordered" evidence="1">
    <location>
        <begin position="1192"/>
        <end position="1236"/>
    </location>
</feature>
<feature type="compositionally biased region" description="Polar residues" evidence="1">
    <location>
        <begin position="1500"/>
        <end position="1544"/>
    </location>
</feature>
<feature type="compositionally biased region" description="Polar residues" evidence="1">
    <location>
        <begin position="354"/>
        <end position="371"/>
    </location>
</feature>
<organism evidence="2 3">
    <name type="scientific">Pseudomicrostroma glucosiphilum</name>
    <dbReference type="NCBI Taxonomy" id="1684307"/>
    <lineage>
        <taxon>Eukaryota</taxon>
        <taxon>Fungi</taxon>
        <taxon>Dikarya</taxon>
        <taxon>Basidiomycota</taxon>
        <taxon>Ustilaginomycotina</taxon>
        <taxon>Exobasidiomycetes</taxon>
        <taxon>Microstromatales</taxon>
        <taxon>Microstromatales incertae sedis</taxon>
        <taxon>Pseudomicrostroma</taxon>
    </lineage>
</organism>
<feature type="region of interest" description="Disordered" evidence="1">
    <location>
        <begin position="136"/>
        <end position="201"/>
    </location>
</feature>
<feature type="compositionally biased region" description="Polar residues" evidence="1">
    <location>
        <begin position="605"/>
        <end position="617"/>
    </location>
</feature>
<accession>A0A316UCD0</accession>
<feature type="region of interest" description="Disordered" evidence="1">
    <location>
        <begin position="1146"/>
        <end position="1169"/>
    </location>
</feature>
<feature type="region of interest" description="Disordered" evidence="1">
    <location>
        <begin position="354"/>
        <end position="388"/>
    </location>
</feature>
<protein>
    <recommendedName>
        <fullName evidence="4">Ubiquitin-like domain-containing protein</fullName>
    </recommendedName>
</protein>
<feature type="region of interest" description="Disordered" evidence="1">
    <location>
        <begin position="485"/>
        <end position="524"/>
    </location>
</feature>
<feature type="region of interest" description="Disordered" evidence="1">
    <location>
        <begin position="1114"/>
        <end position="1134"/>
    </location>
</feature>
<feature type="compositionally biased region" description="Polar residues" evidence="1">
    <location>
        <begin position="271"/>
        <end position="287"/>
    </location>
</feature>
<dbReference type="OrthoDB" id="3366752at2759"/>
<dbReference type="RefSeq" id="XP_025349271.1">
    <property type="nucleotide sequence ID" value="XM_025489240.1"/>
</dbReference>
<feature type="region of interest" description="Disordered" evidence="1">
    <location>
        <begin position="1470"/>
        <end position="1545"/>
    </location>
</feature>
<feature type="region of interest" description="Disordered" evidence="1">
    <location>
        <begin position="828"/>
        <end position="853"/>
    </location>
</feature>
<feature type="compositionally biased region" description="Low complexity" evidence="1">
    <location>
        <begin position="501"/>
        <end position="510"/>
    </location>
</feature>
<feature type="region of interest" description="Disordered" evidence="1">
    <location>
        <begin position="537"/>
        <end position="570"/>
    </location>
</feature>
<sequence>MTSPRPAPASHKLPLYIRNVSCDQWIRLSIDSSSTVAMLKDKALDRLGIGDEEADLHFDITRLHSDNKVTGTALRQSHSRPGLSTATATGANDRSFLARAPKAVLAAESRCGARQPSRLLVVAESIAARRQAELILGGDPGRGGPGSMPQTQISPHTQPTLHRTRHLRRAQSLGVSRTPASPRRDPGSAQHPSAGSPLLKRLPKTATSNESIASVLALAQATDMVLTSTPTSRVINTPSSSRDDPFQHTSYLKTQASISSLSGAGDDERSLSPQSVSLDLPRTSTDTNELEHAKSAEAIVVRTSSPPPVLERQDLARILRGNEVAKKCEEEALRRLNESLEKSHLVFGKLSTASPTELRQPPLSISTSSRSAEPYTHRRPTTMTANARRAQRQKQRAMEYLEVDDALQDDIDVEVEVAEPNVSDPTSSTHLRASSWVPPRGTVSSDDAEHKELSSDEASTKVDLEPLPGAMDLILCRTTADEAITPMSPASSSGASCTLESPHSLSTSSSRGQHVDLETTDEQRLWGTQLEADLAKRRRQGDNDGLSQTAGPLSISAHRRHRSGTIKAPALQSVNTSGVLNERVSAPTLYEQKLPASPLPVKPASFSSLPPQEQSAKATEAASLHAPTASFGLQRGSAIGSATSIASPAQVDSLLNQLRSSTSYCYESDGKRTSRSRRTAGQYCLFSFSKGMTLDENASLSSCRLRPFELLELHLHSTRHRVRLPRYHYTKSSAPHRLSGENLSRHTPSTAFGASPTSTSRPPQKAVAPPLLDCDYLDSFAHGWAYVHHPRGCPEKARAVGLGCWKLRWLVVHQGYLCVFRRRPDPANDGLVARGREQGGEKGEERTKAGSASPQGLIAKLNLSVISWISSELADGATNPVLRTLAQDLINVCFNSPSEHKSVGARSETGPGSHHHIVSLRFLTDHAARCWYALFQRVHCRYQLARRGDTLKLEELAKLPLRSNIDVFRGIADFLQQTEIDLPCPWDASVKVSVDDWRKRAYLRSLVAGRGGVVLPGRSGRGGGRNALLKTRVTPVGGNVDAEDADLWSDHSEEEGVFTVQGDAFVCTDPSSSTVAPGSLMSDLQGFPGEVVLQQRATSMEEAVTTSTLIGEAKATSLKKHSKRPSTQGDGTHRLFQLGIPHHKSAINMDPSSWFPPPPPPPDSGSTDSTYKALAMRRNSFANLAAAFVGGGRLSSSHGRRSGTGKKGPPALARPELTRLQTNSRGPSVDMAKRSHESATLPAELTVLSGDVTSASLRTTSLSAPIGMSTPLASTTTTSTSDSVTLEDSEAHTERLTAGENLATKLIVSDSQVENCSLHSSSSLTPRPRALVLMHLSEPQRIPTPSNGSPSVLKSLVSEASASRPSTPRVSGALSPLRTQTVDNSAASGEGSGSRSPLIPPRSPYRTSLGRRAVQAEHVAVTRAPANGHGESEGQERRPSLAELPFLVLETTASSSAVAVLASPFKHEPLAGSASPSAHVQTSAASASIPTATSQTTASLSHDASSPAAPTNQLTSQQSTNAPLSGVQMSQSPGPAATSISGASQGIDIGDGSPLISASSLLLEEFAQQKKRGRGWSLSRFKSKKG</sequence>
<name>A0A316UCD0_9BASI</name>
<feature type="region of interest" description="Disordered" evidence="1">
    <location>
        <begin position="418"/>
        <end position="465"/>
    </location>
</feature>
<dbReference type="STRING" id="1684307.A0A316UCD0"/>